<comment type="function">
    <text evidence="8">Toxic component of a toxin-antitoxin (TA) system. An RNase.</text>
</comment>
<dbReference type="InterPro" id="IPR029060">
    <property type="entry name" value="PIN-like_dom_sf"/>
</dbReference>
<evidence type="ECO:0000256" key="5">
    <source>
        <dbReference type="ARBA" id="ARBA00022801"/>
    </source>
</evidence>
<proteinExistence type="inferred from homology"/>
<dbReference type="Gene3D" id="3.40.50.1010">
    <property type="entry name" value="5'-nuclease"/>
    <property type="match status" value="1"/>
</dbReference>
<dbReference type="EMBL" id="NRSG01000054">
    <property type="protein sequence ID" value="MBK1658501.1"/>
    <property type="molecule type" value="Genomic_DNA"/>
</dbReference>
<evidence type="ECO:0000313" key="10">
    <source>
        <dbReference type="EMBL" id="MBK1658501.1"/>
    </source>
</evidence>
<evidence type="ECO:0000256" key="1">
    <source>
        <dbReference type="ARBA" id="ARBA00001946"/>
    </source>
</evidence>
<organism evidence="10 11">
    <name type="scientific">Paracraurococcus ruber</name>
    <dbReference type="NCBI Taxonomy" id="77675"/>
    <lineage>
        <taxon>Bacteria</taxon>
        <taxon>Pseudomonadati</taxon>
        <taxon>Pseudomonadota</taxon>
        <taxon>Alphaproteobacteria</taxon>
        <taxon>Acetobacterales</taxon>
        <taxon>Roseomonadaceae</taxon>
        <taxon>Paracraurococcus</taxon>
    </lineage>
</organism>
<dbReference type="InterPro" id="IPR002716">
    <property type="entry name" value="PIN_dom"/>
</dbReference>
<keyword evidence="6 8" id="KW-0460">Magnesium</keyword>
<feature type="binding site" evidence="8">
    <location>
        <position position="94"/>
    </location>
    <ligand>
        <name>Mg(2+)</name>
        <dbReference type="ChEBI" id="CHEBI:18420"/>
    </ligand>
</feature>
<evidence type="ECO:0000256" key="3">
    <source>
        <dbReference type="ARBA" id="ARBA00022722"/>
    </source>
</evidence>
<comment type="cofactor">
    <cofactor evidence="1 8">
        <name>Mg(2+)</name>
        <dbReference type="ChEBI" id="CHEBI:18420"/>
    </cofactor>
</comment>
<keyword evidence="5 8" id="KW-0378">Hydrolase</keyword>
<name>A0ABS1CW18_9PROT</name>
<evidence type="ECO:0000256" key="8">
    <source>
        <dbReference type="HAMAP-Rule" id="MF_00265"/>
    </source>
</evidence>
<keyword evidence="8" id="KW-0800">Toxin</keyword>
<gene>
    <name evidence="8" type="primary">vapC</name>
    <name evidence="10" type="ORF">CKO45_09685</name>
</gene>
<evidence type="ECO:0000259" key="9">
    <source>
        <dbReference type="Pfam" id="PF01850"/>
    </source>
</evidence>
<dbReference type="InterPro" id="IPR022907">
    <property type="entry name" value="VapC_family"/>
</dbReference>
<comment type="caution">
    <text evidence="10">The sequence shown here is derived from an EMBL/GenBank/DDBJ whole genome shotgun (WGS) entry which is preliminary data.</text>
</comment>
<feature type="binding site" evidence="8">
    <location>
        <position position="3"/>
    </location>
    <ligand>
        <name>Mg(2+)</name>
        <dbReference type="ChEBI" id="CHEBI:18420"/>
    </ligand>
</feature>
<dbReference type="RefSeq" id="WP_133220860.1">
    <property type="nucleotide sequence ID" value="NZ_NRSG01000054.1"/>
</dbReference>
<keyword evidence="4 8" id="KW-0479">Metal-binding</keyword>
<accession>A0ABS1CW18</accession>
<keyword evidence="3 8" id="KW-0540">Nuclease</keyword>
<evidence type="ECO:0000256" key="2">
    <source>
        <dbReference type="ARBA" id="ARBA00022649"/>
    </source>
</evidence>
<dbReference type="PANTHER" id="PTHR33653:SF1">
    <property type="entry name" value="RIBONUCLEASE VAPC2"/>
    <property type="match status" value="1"/>
</dbReference>
<dbReference type="EC" id="3.1.-.-" evidence="8"/>
<keyword evidence="11" id="KW-1185">Reference proteome</keyword>
<evidence type="ECO:0000256" key="4">
    <source>
        <dbReference type="ARBA" id="ARBA00022723"/>
    </source>
</evidence>
<evidence type="ECO:0000256" key="7">
    <source>
        <dbReference type="ARBA" id="ARBA00038093"/>
    </source>
</evidence>
<evidence type="ECO:0000313" key="11">
    <source>
        <dbReference type="Proteomes" id="UP000697995"/>
    </source>
</evidence>
<feature type="domain" description="PIN" evidence="9">
    <location>
        <begin position="1"/>
        <end position="121"/>
    </location>
</feature>
<sequence length="130" mass="13661">MLDTNIVSDLIRNPAGRAAGQVARVGEEALCLSIVTAAELRYGGERSGSERIQARVAAVLARLPVLPFDHPADAEYARLRTALEAAGQVIGPNDMLIAAHALATGATLVTGNTGEFRRVAGLTVEDWVRG</sequence>
<dbReference type="HAMAP" id="MF_00265">
    <property type="entry name" value="VapC_Nob1"/>
    <property type="match status" value="1"/>
</dbReference>
<dbReference type="InterPro" id="IPR050556">
    <property type="entry name" value="Type_II_TA_system_RNase"/>
</dbReference>
<comment type="similarity">
    <text evidence="7 8">Belongs to the PINc/VapC protein family.</text>
</comment>
<dbReference type="Pfam" id="PF01850">
    <property type="entry name" value="PIN"/>
    <property type="match status" value="1"/>
</dbReference>
<protein>
    <recommendedName>
        <fullName evidence="8">Ribonuclease VapC</fullName>
        <shortName evidence="8">RNase VapC</shortName>
        <ecNumber evidence="8">3.1.-.-</ecNumber>
    </recommendedName>
    <alternativeName>
        <fullName evidence="8">Toxin VapC</fullName>
    </alternativeName>
</protein>
<reference evidence="10 11" key="1">
    <citation type="journal article" date="2020" name="Microorganisms">
        <title>Osmotic Adaptation and Compatible Solute Biosynthesis of Phototrophic Bacteria as Revealed from Genome Analyses.</title>
        <authorList>
            <person name="Imhoff J.F."/>
            <person name="Rahn T."/>
            <person name="Kunzel S."/>
            <person name="Keller A."/>
            <person name="Neulinger S.C."/>
        </authorList>
    </citation>
    <scope>NUCLEOTIDE SEQUENCE [LARGE SCALE GENOMIC DNA]</scope>
    <source>
        <strain evidence="10 11">DSM 15382</strain>
    </source>
</reference>
<keyword evidence="2 8" id="KW-1277">Toxin-antitoxin system</keyword>
<dbReference type="Proteomes" id="UP000697995">
    <property type="component" value="Unassembled WGS sequence"/>
</dbReference>
<dbReference type="SUPFAM" id="SSF88723">
    <property type="entry name" value="PIN domain-like"/>
    <property type="match status" value="1"/>
</dbReference>
<evidence type="ECO:0000256" key="6">
    <source>
        <dbReference type="ARBA" id="ARBA00022842"/>
    </source>
</evidence>
<dbReference type="CDD" id="cd18748">
    <property type="entry name" value="PIN_VapC4-5_FitB-like"/>
    <property type="match status" value="1"/>
</dbReference>
<dbReference type="PANTHER" id="PTHR33653">
    <property type="entry name" value="RIBONUCLEASE VAPC2"/>
    <property type="match status" value="1"/>
</dbReference>